<evidence type="ECO:0000256" key="3">
    <source>
        <dbReference type="ARBA" id="ARBA00012670"/>
    </source>
</evidence>
<name>A0AAN9NS00_PHACN</name>
<evidence type="ECO:0000259" key="6">
    <source>
        <dbReference type="SMART" id="SM00813"/>
    </source>
</evidence>
<accession>A0AAN9NS00</accession>
<dbReference type="Gene3D" id="2.60.40.1180">
    <property type="entry name" value="Golgi alpha-mannosidase II"/>
    <property type="match status" value="1"/>
</dbReference>
<dbReference type="AlphaFoldDB" id="A0AAN9NS00"/>
<proteinExistence type="inferred from homology"/>
<evidence type="ECO:0000256" key="5">
    <source>
        <dbReference type="ARBA" id="ARBA00022801"/>
    </source>
</evidence>
<dbReference type="EMBL" id="JAYMYR010000002">
    <property type="protein sequence ID" value="KAK7377981.1"/>
    <property type="molecule type" value="Genomic_DNA"/>
</dbReference>
<gene>
    <name evidence="7" type="ORF">VNO80_03417</name>
</gene>
<dbReference type="InterPro" id="IPR010720">
    <property type="entry name" value="Alpha-L-AF_C"/>
</dbReference>
<evidence type="ECO:0000256" key="1">
    <source>
        <dbReference type="ARBA" id="ARBA00001462"/>
    </source>
</evidence>
<dbReference type="InterPro" id="IPR017853">
    <property type="entry name" value="GH"/>
</dbReference>
<dbReference type="EC" id="3.2.1.55" evidence="3"/>
<keyword evidence="8" id="KW-1185">Reference proteome</keyword>
<dbReference type="Gene3D" id="3.20.20.80">
    <property type="entry name" value="Glycosidases"/>
    <property type="match status" value="1"/>
</dbReference>
<dbReference type="Gene3D" id="2.60.120.260">
    <property type="entry name" value="Galactose-binding domain-like"/>
    <property type="match status" value="1"/>
</dbReference>
<evidence type="ECO:0000256" key="4">
    <source>
        <dbReference type="ARBA" id="ARBA00022729"/>
    </source>
</evidence>
<dbReference type="InterPro" id="IPR055235">
    <property type="entry name" value="ASD1_cat"/>
</dbReference>
<dbReference type="PANTHER" id="PTHR31776">
    <property type="entry name" value="ALPHA-L-ARABINOFURANOSIDASE 1"/>
    <property type="match status" value="1"/>
</dbReference>
<dbReference type="Pfam" id="PF06964">
    <property type="entry name" value="Alpha-L-AF_C"/>
    <property type="match status" value="1"/>
</dbReference>
<evidence type="ECO:0000256" key="2">
    <source>
        <dbReference type="ARBA" id="ARBA00007186"/>
    </source>
</evidence>
<dbReference type="GO" id="GO:0046556">
    <property type="term" value="F:alpha-L-arabinofuranosidase activity"/>
    <property type="evidence" value="ECO:0007669"/>
    <property type="project" value="UniProtKB-EC"/>
</dbReference>
<keyword evidence="5" id="KW-0378">Hydrolase</keyword>
<dbReference type="FunFam" id="2.60.40.1180:FF:000011">
    <property type="entry name" value="Alpha-L-arabinofuranosidase 1"/>
    <property type="match status" value="1"/>
</dbReference>
<dbReference type="SUPFAM" id="SSF51445">
    <property type="entry name" value="(Trans)glycosidases"/>
    <property type="match status" value="1"/>
</dbReference>
<protein>
    <recommendedName>
        <fullName evidence="3">non-reducing end alpha-L-arabinofuranosidase</fullName>
        <ecNumber evidence="3">3.2.1.55</ecNumber>
    </recommendedName>
</protein>
<dbReference type="GO" id="GO:0046373">
    <property type="term" value="P:L-arabinose metabolic process"/>
    <property type="evidence" value="ECO:0007669"/>
    <property type="project" value="InterPro"/>
</dbReference>
<dbReference type="Pfam" id="PF22848">
    <property type="entry name" value="ASD1_dom"/>
    <property type="match status" value="1"/>
</dbReference>
<feature type="domain" description="Alpha-L-arabinofuranosidase C-terminal" evidence="6">
    <location>
        <begin position="479"/>
        <end position="646"/>
    </location>
</feature>
<dbReference type="SMART" id="SM00813">
    <property type="entry name" value="Alpha-L-AF_C"/>
    <property type="match status" value="1"/>
</dbReference>
<dbReference type="Proteomes" id="UP001374584">
    <property type="component" value="Unassembled WGS sequence"/>
</dbReference>
<evidence type="ECO:0000313" key="7">
    <source>
        <dbReference type="EMBL" id="KAK7377981.1"/>
    </source>
</evidence>
<keyword evidence="4" id="KW-0732">Signal</keyword>
<sequence length="655" mass="73994">MYEHRMLLRMAFCGSKVSLHVILYSLFAIYFLRFENYWCVDAHSTHSTLVVDANNKVSPRTIPNTFLGVFVEEINHACAGGLWAELVSNRGFEAGGLNNTSNIYPWSIIGNKSFISVSINYTSCFERNKAALQMDVYCSDHNPCPIGGVGISNPGYWGMNIEQGKWYKVVYHVKSEGKFDFQLSFTGVDVIKMTSNITQVSEGGKWKRVETVVEANATNHYSSLQITTTNEGSYLLDQVSVMPLDTYMGHGYRKDLFQMVADLKPKFIRFPGMFKFYDSKGGGTYVEGDYLKNHYLWKDTIGPWEERPGHYNDIWNYWSDDGIGYLEYLQLVEDLGALPIWVFNAGFSRHEEINTTNLAPYVQDALDGIEFARGSPKSKWGSVRARLGHPEPFDLRYVAIGNEDCEFSNYQENYLKFYDAIKSAYPDMKIISNCDASSTPLNHPADLFDFHIYTNSSDLFSKSTQFDHTSRSGPKAFVSEYAVWRQDAANGSLLAALAEAAFLIGLEKNRWIPDAIVFDSHQLYGTPSYWVQKLFIESSGATFIHSKLKTTSSNKLIASAISWQNSTDKKNYIRIKVVNFGAATETLHIRIHGFSISQLFRSVKTVITSTNVMDENSFSQPTKVVPQTSSAVNVKRKIHAVVSPYSVTSFDLLVY</sequence>
<comment type="caution">
    <text evidence="7">The sequence shown here is derived from an EMBL/GenBank/DDBJ whole genome shotgun (WGS) entry which is preliminary data.</text>
</comment>
<comment type="similarity">
    <text evidence="2">Belongs to the glycosyl hydrolase 51 family.</text>
</comment>
<comment type="catalytic activity">
    <reaction evidence="1">
        <text>Hydrolysis of terminal non-reducing alpha-L-arabinofuranoside residues in alpha-L-arabinosides.</text>
        <dbReference type="EC" id="3.2.1.55"/>
    </reaction>
</comment>
<evidence type="ECO:0000313" key="8">
    <source>
        <dbReference type="Proteomes" id="UP001374584"/>
    </source>
</evidence>
<dbReference type="PANTHER" id="PTHR31776:SF18">
    <property type="entry name" value="NON-REDUCING END ALPHA-L-ARABINOFURANOSIDASE"/>
    <property type="match status" value="1"/>
</dbReference>
<dbReference type="InterPro" id="IPR013780">
    <property type="entry name" value="Glyco_hydro_b"/>
</dbReference>
<reference evidence="7 8" key="1">
    <citation type="submission" date="2024-01" db="EMBL/GenBank/DDBJ databases">
        <title>The genomes of 5 underutilized Papilionoideae crops provide insights into root nodulation and disease resistanc.</title>
        <authorList>
            <person name="Jiang F."/>
        </authorList>
    </citation>
    <scope>NUCLEOTIDE SEQUENCE [LARGE SCALE GENOMIC DNA]</scope>
    <source>
        <strain evidence="7">JINMINGXINNONG_FW02</strain>
        <tissue evidence="7">Leaves</tissue>
    </source>
</reference>
<organism evidence="7 8">
    <name type="scientific">Phaseolus coccineus</name>
    <name type="common">Scarlet runner bean</name>
    <name type="synonym">Phaseolus multiflorus</name>
    <dbReference type="NCBI Taxonomy" id="3886"/>
    <lineage>
        <taxon>Eukaryota</taxon>
        <taxon>Viridiplantae</taxon>
        <taxon>Streptophyta</taxon>
        <taxon>Embryophyta</taxon>
        <taxon>Tracheophyta</taxon>
        <taxon>Spermatophyta</taxon>
        <taxon>Magnoliopsida</taxon>
        <taxon>eudicotyledons</taxon>
        <taxon>Gunneridae</taxon>
        <taxon>Pentapetalae</taxon>
        <taxon>rosids</taxon>
        <taxon>fabids</taxon>
        <taxon>Fabales</taxon>
        <taxon>Fabaceae</taxon>
        <taxon>Papilionoideae</taxon>
        <taxon>50 kb inversion clade</taxon>
        <taxon>NPAAA clade</taxon>
        <taxon>indigoferoid/millettioid clade</taxon>
        <taxon>Phaseoleae</taxon>
        <taxon>Phaseolus</taxon>
    </lineage>
</organism>
<dbReference type="InterPro" id="IPR051563">
    <property type="entry name" value="Glycosyl_Hydrolase_51"/>
</dbReference>